<gene>
    <name evidence="1" type="ORF">NN4_49420</name>
</gene>
<evidence type="ECO:0000313" key="2">
    <source>
        <dbReference type="Proteomes" id="UP000321424"/>
    </source>
</evidence>
<reference evidence="1 2" key="1">
    <citation type="submission" date="2019-07" db="EMBL/GenBank/DDBJ databases">
        <title>Whole genome shotgun sequence of Nocardia ninae NBRC 108245.</title>
        <authorList>
            <person name="Hosoyama A."/>
            <person name="Uohara A."/>
            <person name="Ohji S."/>
            <person name="Ichikawa N."/>
        </authorList>
    </citation>
    <scope>NUCLEOTIDE SEQUENCE [LARGE SCALE GENOMIC DNA]</scope>
    <source>
        <strain evidence="1 2">NBRC 108245</strain>
    </source>
</reference>
<evidence type="ECO:0000313" key="1">
    <source>
        <dbReference type="EMBL" id="GEM40423.1"/>
    </source>
</evidence>
<dbReference type="OrthoDB" id="5124141at2"/>
<accession>A0A511MID6</accession>
<organism evidence="1 2">
    <name type="scientific">Nocardia ninae NBRC 108245</name>
    <dbReference type="NCBI Taxonomy" id="1210091"/>
    <lineage>
        <taxon>Bacteria</taxon>
        <taxon>Bacillati</taxon>
        <taxon>Actinomycetota</taxon>
        <taxon>Actinomycetes</taxon>
        <taxon>Mycobacteriales</taxon>
        <taxon>Nocardiaceae</taxon>
        <taxon>Nocardia</taxon>
    </lineage>
</organism>
<dbReference type="RefSeq" id="WP_147135708.1">
    <property type="nucleotide sequence ID" value="NZ_BJXA01000036.1"/>
</dbReference>
<dbReference type="Proteomes" id="UP000321424">
    <property type="component" value="Unassembled WGS sequence"/>
</dbReference>
<dbReference type="Pfam" id="PF18143">
    <property type="entry name" value="HAD_SAK_2"/>
    <property type="match status" value="1"/>
</dbReference>
<dbReference type="EMBL" id="BJXA01000036">
    <property type="protein sequence ID" value="GEM40423.1"/>
    <property type="molecule type" value="Genomic_DNA"/>
</dbReference>
<name>A0A511MID6_9NOCA</name>
<proteinExistence type="predicted"/>
<evidence type="ECO:0008006" key="3">
    <source>
        <dbReference type="Google" id="ProtNLM"/>
    </source>
</evidence>
<sequence length="165" mass="18499">MRPLLLLDIDGPLNPFAAKADAKPLGYREHKFKISGWSRRHPLRMWLNPTHGPALLQAAGPAELVWATTWEHKANTMVGPAIGLPNLPVIRFGDSGPAWKFPAVAAYARQRPLIWLDDDFGMYPTARDEFLSSRGDTPTTLISVDPRTGLTESHFAEIREYWLTV</sequence>
<keyword evidence="2" id="KW-1185">Reference proteome</keyword>
<dbReference type="AlphaFoldDB" id="A0A511MID6"/>
<comment type="caution">
    <text evidence="1">The sequence shown here is derived from an EMBL/GenBank/DDBJ whole genome shotgun (WGS) entry which is preliminary data.</text>
</comment>
<protein>
    <recommendedName>
        <fullName evidence="3">Secreted protein</fullName>
    </recommendedName>
</protein>